<feature type="transmembrane region" description="Helical" evidence="11">
    <location>
        <begin position="23"/>
        <end position="44"/>
    </location>
</feature>
<dbReference type="Pfam" id="PF00029">
    <property type="entry name" value="Connexin"/>
    <property type="match status" value="2"/>
</dbReference>
<organism evidence="14 15">
    <name type="scientific">Salarias fasciatus</name>
    <name type="common">Jewelled blenny</name>
    <name type="synonym">Blennius fasciatus</name>
    <dbReference type="NCBI Taxonomy" id="181472"/>
    <lineage>
        <taxon>Eukaryota</taxon>
        <taxon>Metazoa</taxon>
        <taxon>Chordata</taxon>
        <taxon>Craniata</taxon>
        <taxon>Vertebrata</taxon>
        <taxon>Euteleostomi</taxon>
        <taxon>Actinopterygii</taxon>
        <taxon>Neopterygii</taxon>
        <taxon>Teleostei</taxon>
        <taxon>Neoteleostei</taxon>
        <taxon>Acanthomorphata</taxon>
        <taxon>Ovalentaria</taxon>
        <taxon>Blenniimorphae</taxon>
        <taxon>Blenniiformes</taxon>
        <taxon>Blennioidei</taxon>
        <taxon>Blenniidae</taxon>
        <taxon>Salariinae</taxon>
        <taxon>Salarias</taxon>
    </lineage>
</organism>
<dbReference type="Gene3D" id="1.20.1440.80">
    <property type="entry name" value="Gap junction channel protein cysteine-rich domain"/>
    <property type="match status" value="1"/>
</dbReference>
<feature type="domain" description="Connexin cysteine-rich" evidence="13">
    <location>
        <begin position="131"/>
        <end position="197"/>
    </location>
</feature>
<dbReference type="SMART" id="SM01089">
    <property type="entry name" value="Connexin_CCC"/>
    <property type="match status" value="1"/>
</dbReference>
<dbReference type="PROSITE" id="PS00408">
    <property type="entry name" value="CONNEXINS_2"/>
    <property type="match status" value="1"/>
</dbReference>
<keyword evidence="15" id="KW-1185">Reference proteome</keyword>
<feature type="region of interest" description="Disordered" evidence="10">
    <location>
        <begin position="228"/>
        <end position="264"/>
    </location>
</feature>
<dbReference type="PRINTS" id="PR00206">
    <property type="entry name" value="CONNEXIN"/>
</dbReference>
<dbReference type="SMART" id="SM00037">
    <property type="entry name" value="CNX"/>
    <property type="match status" value="1"/>
</dbReference>
<keyword evidence="3" id="KW-1003">Cell membrane</keyword>
<dbReference type="GO" id="GO:0007267">
    <property type="term" value="P:cell-cell signaling"/>
    <property type="evidence" value="ECO:0007669"/>
    <property type="project" value="TreeGrafter"/>
</dbReference>
<evidence type="ECO:0000256" key="9">
    <source>
        <dbReference type="RuleBase" id="RU000630"/>
    </source>
</evidence>
<protein>
    <recommendedName>
        <fullName evidence="9">Gap junction protein</fullName>
    </recommendedName>
</protein>
<keyword evidence="6" id="KW-0965">Cell junction</keyword>
<comment type="subcellular location">
    <subcellularLocation>
        <location evidence="1">Cell junction</location>
        <location evidence="1">Gap junction</location>
    </subcellularLocation>
    <subcellularLocation>
        <location evidence="2 9">Cell membrane</location>
        <topology evidence="2 9">Multi-pass membrane protein</topology>
    </subcellularLocation>
</comment>
<dbReference type="AlphaFoldDB" id="A0A672IY69"/>
<evidence type="ECO:0000256" key="2">
    <source>
        <dbReference type="ARBA" id="ARBA00004651"/>
    </source>
</evidence>
<evidence type="ECO:0000259" key="12">
    <source>
        <dbReference type="SMART" id="SM00037"/>
    </source>
</evidence>
<evidence type="ECO:0000256" key="8">
    <source>
        <dbReference type="ARBA" id="ARBA00023136"/>
    </source>
</evidence>
<evidence type="ECO:0000256" key="5">
    <source>
        <dbReference type="ARBA" id="ARBA00022868"/>
    </source>
</evidence>
<feature type="transmembrane region" description="Helical" evidence="11">
    <location>
        <begin position="76"/>
        <end position="97"/>
    </location>
</feature>
<reference evidence="14" key="2">
    <citation type="submission" date="2025-08" db="UniProtKB">
        <authorList>
            <consortium name="Ensembl"/>
        </authorList>
    </citation>
    <scope>IDENTIFICATION</scope>
</reference>
<keyword evidence="4 9" id="KW-0812">Transmembrane</keyword>
<evidence type="ECO:0000313" key="15">
    <source>
        <dbReference type="Proteomes" id="UP000472267"/>
    </source>
</evidence>
<keyword evidence="7 11" id="KW-1133">Transmembrane helix</keyword>
<dbReference type="InterPro" id="IPR013092">
    <property type="entry name" value="Connexin_N"/>
</dbReference>
<reference evidence="14" key="3">
    <citation type="submission" date="2025-09" db="UniProtKB">
        <authorList>
            <consortium name="Ensembl"/>
        </authorList>
    </citation>
    <scope>IDENTIFICATION</scope>
</reference>
<dbReference type="InterPro" id="IPR000500">
    <property type="entry name" value="Connexin"/>
</dbReference>
<keyword evidence="5 9" id="KW-0303">Gap junction</keyword>
<feature type="region of interest" description="Disordered" evidence="10">
    <location>
        <begin position="310"/>
        <end position="358"/>
    </location>
</feature>
<dbReference type="InterPro" id="IPR017990">
    <property type="entry name" value="Connexin_CS"/>
</dbReference>
<feature type="transmembrane region" description="Helical" evidence="11">
    <location>
        <begin position="175"/>
        <end position="198"/>
    </location>
</feature>
<dbReference type="GO" id="GO:0005243">
    <property type="term" value="F:gap junction channel activity"/>
    <property type="evidence" value="ECO:0007669"/>
    <property type="project" value="TreeGrafter"/>
</dbReference>
<evidence type="ECO:0000256" key="6">
    <source>
        <dbReference type="ARBA" id="ARBA00022949"/>
    </source>
</evidence>
<reference evidence="14" key="1">
    <citation type="submission" date="2019-06" db="EMBL/GenBank/DDBJ databases">
        <authorList>
            <consortium name="Wellcome Sanger Institute Data Sharing"/>
        </authorList>
    </citation>
    <scope>NUCLEOTIDE SEQUENCE [LARGE SCALE GENOMIC DNA]</scope>
</reference>
<dbReference type="OMA" id="IWAIKRS"/>
<evidence type="ECO:0000256" key="11">
    <source>
        <dbReference type="SAM" id="Phobius"/>
    </source>
</evidence>
<evidence type="ECO:0000313" key="14">
    <source>
        <dbReference type="Ensembl" id="ENSSFAP00005045670.1"/>
    </source>
</evidence>
<dbReference type="Proteomes" id="UP000472267">
    <property type="component" value="Chromosome 9"/>
</dbReference>
<dbReference type="InterPro" id="IPR038359">
    <property type="entry name" value="Connexin_N_sf"/>
</dbReference>
<sequence>MAGSSVLCLHEFKLPVFSPTGKVWLIVMVLLRLLVLVFAGYPLYQDEQERFVCNTIQPGCANVCYDLFAPVSLFRFWLVQLLTLCLPSVLFIVYVVHKVSGALTVDLSSAPPLAGCFTGAYIVQLVFRTLLEAGFGAAHYYLFGFYIPRRFLCQNPPCTTQVDCYISRPTEKTVMLSFMLGAASLSLLLNMLDFIWAIKRSVRQKSRRKMMMEKLFVEEERCFLTARQTSTGTEPAPQRDLEAAPGPVESFRKRQGSRGSRAGGMLDFGPELPALEHCSLNTLISSSHMSRPVRIIPKWRRVHQFLLRSSSRQQTAAPPRKTLPGAAKRQESNTPSKQNETGMTGLPGPERPSAKPQP</sequence>
<dbReference type="InParanoid" id="A0A672IY69"/>
<keyword evidence="8 11" id="KW-0472">Membrane</keyword>
<feature type="compositionally biased region" description="Polar residues" evidence="10">
    <location>
        <begin position="332"/>
        <end position="342"/>
    </location>
</feature>
<proteinExistence type="inferred from homology"/>
<comment type="similarity">
    <text evidence="9">Belongs to the connexin family.</text>
</comment>
<dbReference type="Ensembl" id="ENSSFAT00005047247.1">
    <property type="protein sequence ID" value="ENSSFAP00005045670.1"/>
    <property type="gene ID" value="ENSSFAG00005022341.1"/>
</dbReference>
<evidence type="ECO:0000256" key="1">
    <source>
        <dbReference type="ARBA" id="ARBA00004610"/>
    </source>
</evidence>
<accession>A0A672IY69</accession>
<comment type="subunit">
    <text evidence="9">A connexon is composed of a hexamer of connexins.</text>
</comment>
<dbReference type="InterPro" id="IPR019570">
    <property type="entry name" value="Connexin_CCC"/>
</dbReference>
<dbReference type="PROSITE" id="PS00407">
    <property type="entry name" value="CONNEXINS_1"/>
    <property type="match status" value="1"/>
</dbReference>
<evidence type="ECO:0000256" key="10">
    <source>
        <dbReference type="SAM" id="MobiDB-lite"/>
    </source>
</evidence>
<dbReference type="GO" id="GO:0005922">
    <property type="term" value="C:connexin complex"/>
    <property type="evidence" value="ECO:0007669"/>
    <property type="project" value="InterPro"/>
</dbReference>
<evidence type="ECO:0000259" key="13">
    <source>
        <dbReference type="SMART" id="SM01089"/>
    </source>
</evidence>
<dbReference type="PANTHER" id="PTHR11984:SF3">
    <property type="entry name" value="GAP JUNCTION DELTA-4 PROTEIN"/>
    <property type="match status" value="1"/>
</dbReference>
<evidence type="ECO:0000256" key="3">
    <source>
        <dbReference type="ARBA" id="ARBA00022475"/>
    </source>
</evidence>
<feature type="domain" description="Connexin N-terminal" evidence="12">
    <location>
        <begin position="42"/>
        <end position="75"/>
    </location>
</feature>
<name>A0A672IY69_SALFA</name>
<dbReference type="PANTHER" id="PTHR11984">
    <property type="entry name" value="CONNEXIN"/>
    <property type="match status" value="1"/>
</dbReference>
<evidence type="ECO:0000256" key="4">
    <source>
        <dbReference type="ARBA" id="ARBA00022692"/>
    </source>
</evidence>
<evidence type="ECO:0000256" key="7">
    <source>
        <dbReference type="ARBA" id="ARBA00022989"/>
    </source>
</evidence>
<comment type="function">
    <text evidence="9">One gap junction consists of a cluster of closely packed pairs of transmembrane channels, the connexons, through which materials of low MW diffuse from one cell to a neighboring cell.</text>
</comment>